<accession>A0A1G7N427</accession>
<sequence>MQQSIIFNFIARAIFNGTFIIALCVIVVALFKIKLHKINKAILVSSVNTLLLSGAMIYVLMWLTEIFKAYFWEGDYEQITFTNLFFGSYWWAALALLAKSILLPQILWIRKLRHSFISTIVIISFWLLIDILAVLSYGLSDTFQKFNWKAYAVELVFYALILTGLYYILERRIALQLSDSNIKN</sequence>
<keyword evidence="1" id="KW-0472">Membrane</keyword>
<evidence type="ECO:0000313" key="2">
    <source>
        <dbReference type="EMBL" id="SDF68109.1"/>
    </source>
</evidence>
<dbReference type="STRING" id="1391627.SAMN05216464_12431"/>
<organism evidence="2 3">
    <name type="scientific">Mucilaginibacter pineti</name>
    <dbReference type="NCBI Taxonomy" id="1391627"/>
    <lineage>
        <taxon>Bacteria</taxon>
        <taxon>Pseudomonadati</taxon>
        <taxon>Bacteroidota</taxon>
        <taxon>Sphingobacteriia</taxon>
        <taxon>Sphingobacteriales</taxon>
        <taxon>Sphingobacteriaceae</taxon>
        <taxon>Mucilaginibacter</taxon>
    </lineage>
</organism>
<feature type="transmembrane region" description="Helical" evidence="1">
    <location>
        <begin position="116"/>
        <end position="139"/>
    </location>
</feature>
<keyword evidence="1" id="KW-1133">Transmembrane helix</keyword>
<proteinExistence type="predicted"/>
<dbReference type="Proteomes" id="UP000199072">
    <property type="component" value="Unassembled WGS sequence"/>
</dbReference>
<reference evidence="2 3" key="1">
    <citation type="submission" date="2016-10" db="EMBL/GenBank/DDBJ databases">
        <authorList>
            <person name="de Groot N.N."/>
        </authorList>
    </citation>
    <scope>NUCLEOTIDE SEQUENCE [LARGE SCALE GENOMIC DNA]</scope>
    <source>
        <strain evidence="2 3">47C3B</strain>
    </source>
</reference>
<name>A0A1G7N427_9SPHI</name>
<protein>
    <submittedName>
        <fullName evidence="2">Uncharacterized protein</fullName>
    </submittedName>
</protein>
<feature type="transmembrane region" description="Helical" evidence="1">
    <location>
        <begin position="89"/>
        <end position="109"/>
    </location>
</feature>
<dbReference type="OrthoDB" id="1357554at2"/>
<keyword evidence="1" id="KW-0812">Transmembrane</keyword>
<gene>
    <name evidence="2" type="ORF">SAMN05216464_12431</name>
</gene>
<feature type="transmembrane region" description="Helical" evidence="1">
    <location>
        <begin position="6"/>
        <end position="30"/>
    </location>
</feature>
<evidence type="ECO:0000256" key="1">
    <source>
        <dbReference type="SAM" id="Phobius"/>
    </source>
</evidence>
<dbReference type="RefSeq" id="WP_091157121.1">
    <property type="nucleotide sequence ID" value="NZ_FNAI01000024.1"/>
</dbReference>
<dbReference type="AlphaFoldDB" id="A0A1G7N427"/>
<dbReference type="EMBL" id="FNAI01000024">
    <property type="protein sequence ID" value="SDF68109.1"/>
    <property type="molecule type" value="Genomic_DNA"/>
</dbReference>
<keyword evidence="3" id="KW-1185">Reference proteome</keyword>
<evidence type="ECO:0000313" key="3">
    <source>
        <dbReference type="Proteomes" id="UP000199072"/>
    </source>
</evidence>
<feature type="transmembrane region" description="Helical" evidence="1">
    <location>
        <begin position="42"/>
        <end position="63"/>
    </location>
</feature>
<feature type="transmembrane region" description="Helical" evidence="1">
    <location>
        <begin position="151"/>
        <end position="169"/>
    </location>
</feature>